<organism evidence="5 6">
    <name type="scientific">Mariniplasma anaerobium</name>
    <dbReference type="NCBI Taxonomy" id="2735436"/>
    <lineage>
        <taxon>Bacteria</taxon>
        <taxon>Bacillati</taxon>
        <taxon>Mycoplasmatota</taxon>
        <taxon>Mollicutes</taxon>
        <taxon>Acholeplasmatales</taxon>
        <taxon>Acholeplasmataceae</taxon>
        <taxon>Mariniplasma</taxon>
    </lineage>
</organism>
<evidence type="ECO:0000256" key="4">
    <source>
        <dbReference type="ARBA" id="ARBA00023172"/>
    </source>
</evidence>
<dbReference type="InterPro" id="IPR011010">
    <property type="entry name" value="DNA_brk_join_enz"/>
</dbReference>
<dbReference type="GO" id="GO:0015074">
    <property type="term" value="P:DNA integration"/>
    <property type="evidence" value="ECO:0007669"/>
    <property type="project" value="UniProtKB-KW"/>
</dbReference>
<keyword evidence="6" id="KW-1185">Reference proteome</keyword>
<dbReference type="PROSITE" id="PS51898">
    <property type="entry name" value="TYR_RECOMBINASE"/>
    <property type="match status" value="1"/>
</dbReference>
<dbReference type="Gene3D" id="1.10.150.130">
    <property type="match status" value="1"/>
</dbReference>
<keyword evidence="2" id="KW-0229">DNA integration</keyword>
<keyword evidence="3" id="KW-0238">DNA-binding</keyword>
<dbReference type="InterPro" id="IPR010998">
    <property type="entry name" value="Integrase_recombinase_N"/>
</dbReference>
<dbReference type="KEGG" id="manr:MPAN_010330"/>
<proteinExistence type="inferred from homology"/>
<evidence type="ECO:0000256" key="3">
    <source>
        <dbReference type="ARBA" id="ARBA00023125"/>
    </source>
</evidence>
<dbReference type="GO" id="GO:0006310">
    <property type="term" value="P:DNA recombination"/>
    <property type="evidence" value="ECO:0007669"/>
    <property type="project" value="UniProtKB-KW"/>
</dbReference>
<keyword evidence="4" id="KW-0233">DNA recombination</keyword>
<dbReference type="PROSITE" id="PS51900">
    <property type="entry name" value="CB"/>
    <property type="match status" value="1"/>
</dbReference>
<reference evidence="5" key="1">
    <citation type="submission" date="2021-01" db="EMBL/GenBank/DDBJ databases">
        <title>Draft genome sequence of Acholeplasmataceae bacterium strain Mahy22.</title>
        <authorList>
            <person name="Watanabe M."/>
            <person name="Kojima H."/>
            <person name="Fukui M."/>
        </authorList>
    </citation>
    <scope>NUCLEOTIDE SEQUENCE</scope>
    <source>
        <strain evidence="5">Mahy22</strain>
    </source>
</reference>
<dbReference type="Pfam" id="PF00589">
    <property type="entry name" value="Phage_integrase"/>
    <property type="match status" value="1"/>
</dbReference>
<dbReference type="GO" id="GO:0003677">
    <property type="term" value="F:DNA binding"/>
    <property type="evidence" value="ECO:0007669"/>
    <property type="project" value="UniProtKB-UniRule"/>
</dbReference>
<evidence type="ECO:0000313" key="6">
    <source>
        <dbReference type="Proteomes" id="UP000620133"/>
    </source>
</evidence>
<dbReference type="InterPro" id="IPR002104">
    <property type="entry name" value="Integrase_catalytic"/>
</dbReference>
<dbReference type="InterPro" id="IPR050090">
    <property type="entry name" value="Tyrosine_recombinase_XerCD"/>
</dbReference>
<dbReference type="RefSeq" id="WP_231756738.1">
    <property type="nucleotide sequence ID" value="NZ_AP024412.1"/>
</dbReference>
<protein>
    <submittedName>
        <fullName evidence="5">Tyrosine recombinase XerD</fullName>
    </submittedName>
</protein>
<dbReference type="Pfam" id="PF02899">
    <property type="entry name" value="Phage_int_SAM_1"/>
    <property type="match status" value="1"/>
</dbReference>
<evidence type="ECO:0000313" key="5">
    <source>
        <dbReference type="EMBL" id="BCR36140.1"/>
    </source>
</evidence>
<accession>A0A7U9TL51</accession>
<dbReference type="Proteomes" id="UP000620133">
    <property type="component" value="Chromosome"/>
</dbReference>
<evidence type="ECO:0000256" key="2">
    <source>
        <dbReference type="ARBA" id="ARBA00022908"/>
    </source>
</evidence>
<comment type="similarity">
    <text evidence="1">Belongs to the 'phage' integrase family.</text>
</comment>
<name>A0A7U9TL51_9MOLU</name>
<dbReference type="InterPro" id="IPR004107">
    <property type="entry name" value="Integrase_SAM-like_N"/>
</dbReference>
<dbReference type="AlphaFoldDB" id="A0A7U9TL51"/>
<dbReference type="PANTHER" id="PTHR30349">
    <property type="entry name" value="PHAGE INTEGRASE-RELATED"/>
    <property type="match status" value="1"/>
</dbReference>
<dbReference type="Gene3D" id="1.10.443.10">
    <property type="entry name" value="Intergrase catalytic core"/>
    <property type="match status" value="1"/>
</dbReference>
<gene>
    <name evidence="5" type="primary">xerD_2</name>
    <name evidence="5" type="ORF">MPAN_010330</name>
</gene>
<dbReference type="InterPro" id="IPR013762">
    <property type="entry name" value="Integrase-like_cat_sf"/>
</dbReference>
<evidence type="ECO:0000256" key="1">
    <source>
        <dbReference type="ARBA" id="ARBA00008857"/>
    </source>
</evidence>
<dbReference type="EMBL" id="AP024412">
    <property type="protein sequence ID" value="BCR36140.1"/>
    <property type="molecule type" value="Genomic_DNA"/>
</dbReference>
<sequence>MIKAHPLEPLIELFCENLDIKKNSVNSYKALLLRYVRYLKRHNIQYAKRSDIIDYREQMWEEGLRANTIQKQIVVIRNFYQWLKVNQRQYEFEDVYQFNIAEKIKGAKIDRNYKKEPLNKEQALKLIEVAKQSKTDIRGYRNYAIILLMIITGVRSIEVVRATKADLSKLFKYSILYVHGKGKDGADTFVKLSAEVTDALNDYLNRRRDNSRYLFVTHGETSSCQQLSSNTLRRFITILMKEAGIYNAKHTPHSLRHTTAYLNLQAGGTLESTQQLLRHKNIETTLIYAHNINRINDDSEFRINNYLFDEEEEENK</sequence>
<dbReference type="SUPFAM" id="SSF56349">
    <property type="entry name" value="DNA breaking-rejoining enzymes"/>
    <property type="match status" value="1"/>
</dbReference>
<dbReference type="InterPro" id="IPR044068">
    <property type="entry name" value="CB"/>
</dbReference>
<dbReference type="PANTHER" id="PTHR30349:SF41">
    <property type="entry name" value="INTEGRASE_RECOMBINASE PROTEIN MJ0367-RELATED"/>
    <property type="match status" value="1"/>
</dbReference>